<evidence type="ECO:0000256" key="1">
    <source>
        <dbReference type="ARBA" id="ARBA00004167"/>
    </source>
</evidence>
<evidence type="ECO:0000256" key="6">
    <source>
        <dbReference type="SAM" id="SignalP"/>
    </source>
</evidence>
<keyword evidence="5" id="KW-0472">Membrane</keyword>
<evidence type="ECO:0000256" key="4">
    <source>
        <dbReference type="ARBA" id="ARBA00022989"/>
    </source>
</evidence>
<dbReference type="Proteomes" id="UP000683360">
    <property type="component" value="Unassembled WGS sequence"/>
</dbReference>
<dbReference type="GO" id="GO:0038023">
    <property type="term" value="F:signaling receptor activity"/>
    <property type="evidence" value="ECO:0007669"/>
    <property type="project" value="TreeGrafter"/>
</dbReference>
<sequence>MPTLVYLIISLIKVTVYAHNCRITRQDNQTIADCTRLKLNDVPTDLPLDIAGLDLSYNQISMIQNDVFDSFSNLTTLTMDFNNLHTIYGDVFKGLKQLRWLSMNHNHLNISSFDIVLRPLLRLQHLDIRYNINKTLNKVEPMVYPYFGNLTYLTNLYMDLAQKTTP</sequence>
<gene>
    <name evidence="7" type="ORF">MEDL_53301</name>
</gene>
<dbReference type="Gene3D" id="3.80.10.10">
    <property type="entry name" value="Ribonuclease Inhibitor"/>
    <property type="match status" value="1"/>
</dbReference>
<reference evidence="7" key="1">
    <citation type="submission" date="2021-03" db="EMBL/GenBank/DDBJ databases">
        <authorList>
            <person name="Bekaert M."/>
        </authorList>
    </citation>
    <scope>NUCLEOTIDE SEQUENCE</scope>
</reference>
<proteinExistence type="predicted"/>
<dbReference type="EMBL" id="CAJPWZ010002579">
    <property type="protein sequence ID" value="CAG2240994.1"/>
    <property type="molecule type" value="Genomic_DNA"/>
</dbReference>
<evidence type="ECO:0000313" key="8">
    <source>
        <dbReference type="Proteomes" id="UP000683360"/>
    </source>
</evidence>
<keyword evidence="2" id="KW-0812">Transmembrane</keyword>
<protein>
    <submittedName>
        <fullName evidence="7">Uncharacterized protein</fullName>
    </submittedName>
</protein>
<dbReference type="Pfam" id="PF13855">
    <property type="entry name" value="LRR_8"/>
    <property type="match status" value="1"/>
</dbReference>
<evidence type="ECO:0000256" key="3">
    <source>
        <dbReference type="ARBA" id="ARBA00022729"/>
    </source>
</evidence>
<name>A0A8S3UBM8_MYTED</name>
<keyword evidence="3 6" id="KW-0732">Signal</keyword>
<dbReference type="SUPFAM" id="SSF52058">
    <property type="entry name" value="L domain-like"/>
    <property type="match status" value="1"/>
</dbReference>
<keyword evidence="4" id="KW-1133">Transmembrane helix</keyword>
<evidence type="ECO:0000256" key="2">
    <source>
        <dbReference type="ARBA" id="ARBA00022692"/>
    </source>
</evidence>
<dbReference type="PANTHER" id="PTHR24365">
    <property type="entry name" value="TOLL-LIKE RECEPTOR"/>
    <property type="match status" value="1"/>
</dbReference>
<keyword evidence="8" id="KW-1185">Reference proteome</keyword>
<organism evidence="7 8">
    <name type="scientific">Mytilus edulis</name>
    <name type="common">Blue mussel</name>
    <dbReference type="NCBI Taxonomy" id="6550"/>
    <lineage>
        <taxon>Eukaryota</taxon>
        <taxon>Metazoa</taxon>
        <taxon>Spiralia</taxon>
        <taxon>Lophotrochozoa</taxon>
        <taxon>Mollusca</taxon>
        <taxon>Bivalvia</taxon>
        <taxon>Autobranchia</taxon>
        <taxon>Pteriomorphia</taxon>
        <taxon>Mytilida</taxon>
        <taxon>Mytiloidea</taxon>
        <taxon>Mytilidae</taxon>
        <taxon>Mytilinae</taxon>
        <taxon>Mytilus</taxon>
    </lineage>
</organism>
<evidence type="ECO:0000256" key="5">
    <source>
        <dbReference type="ARBA" id="ARBA00023136"/>
    </source>
</evidence>
<dbReference type="InterPro" id="IPR032675">
    <property type="entry name" value="LRR_dom_sf"/>
</dbReference>
<feature type="chain" id="PRO_5035760684" evidence="6">
    <location>
        <begin position="19"/>
        <end position="166"/>
    </location>
</feature>
<comment type="caution">
    <text evidence="7">The sequence shown here is derived from an EMBL/GenBank/DDBJ whole genome shotgun (WGS) entry which is preliminary data.</text>
</comment>
<accession>A0A8S3UBM8</accession>
<comment type="subcellular location">
    <subcellularLocation>
        <location evidence="1">Membrane</location>
        <topology evidence="1">Single-pass membrane protein</topology>
    </subcellularLocation>
</comment>
<dbReference type="GO" id="GO:0007165">
    <property type="term" value="P:signal transduction"/>
    <property type="evidence" value="ECO:0007669"/>
    <property type="project" value="TreeGrafter"/>
</dbReference>
<dbReference type="OrthoDB" id="6240959at2759"/>
<feature type="signal peptide" evidence="6">
    <location>
        <begin position="1"/>
        <end position="18"/>
    </location>
</feature>
<dbReference type="PANTHER" id="PTHR24365:SF541">
    <property type="entry name" value="PROTEIN TOLL-RELATED"/>
    <property type="match status" value="1"/>
</dbReference>
<evidence type="ECO:0000313" key="7">
    <source>
        <dbReference type="EMBL" id="CAG2240994.1"/>
    </source>
</evidence>
<dbReference type="InterPro" id="IPR001611">
    <property type="entry name" value="Leu-rich_rpt"/>
</dbReference>
<dbReference type="GO" id="GO:0005886">
    <property type="term" value="C:plasma membrane"/>
    <property type="evidence" value="ECO:0007669"/>
    <property type="project" value="TreeGrafter"/>
</dbReference>
<dbReference type="AlphaFoldDB" id="A0A8S3UBM8"/>